<sequence>MKKLIICRHDHFSYKDYVLFCWITQEIINKCADGPHSDREMGVEAIANRVETGVKEGNLWRMRHRQCIIGLIVLR</sequence>
<dbReference type="AlphaFoldDB" id="A0A518CPX0"/>
<gene>
    <name evidence="1" type="ORF">Pla110_29830</name>
</gene>
<accession>A0A518CPX0</accession>
<dbReference type="EMBL" id="CP036281">
    <property type="protein sequence ID" value="QDU81244.1"/>
    <property type="molecule type" value="Genomic_DNA"/>
</dbReference>
<proteinExistence type="predicted"/>
<name>A0A518CPX0_9PLAN</name>
<organism evidence="1 2">
    <name type="scientific">Polystyrenella longa</name>
    <dbReference type="NCBI Taxonomy" id="2528007"/>
    <lineage>
        <taxon>Bacteria</taxon>
        <taxon>Pseudomonadati</taxon>
        <taxon>Planctomycetota</taxon>
        <taxon>Planctomycetia</taxon>
        <taxon>Planctomycetales</taxon>
        <taxon>Planctomycetaceae</taxon>
        <taxon>Polystyrenella</taxon>
    </lineage>
</organism>
<dbReference type="KEGG" id="plon:Pla110_29830"/>
<dbReference type="Proteomes" id="UP000317178">
    <property type="component" value="Chromosome"/>
</dbReference>
<reference evidence="1 2" key="1">
    <citation type="submission" date="2019-02" db="EMBL/GenBank/DDBJ databases">
        <title>Deep-cultivation of Planctomycetes and their phenomic and genomic characterization uncovers novel biology.</title>
        <authorList>
            <person name="Wiegand S."/>
            <person name="Jogler M."/>
            <person name="Boedeker C."/>
            <person name="Pinto D."/>
            <person name="Vollmers J."/>
            <person name="Rivas-Marin E."/>
            <person name="Kohn T."/>
            <person name="Peeters S.H."/>
            <person name="Heuer A."/>
            <person name="Rast P."/>
            <person name="Oberbeckmann S."/>
            <person name="Bunk B."/>
            <person name="Jeske O."/>
            <person name="Meyerdierks A."/>
            <person name="Storesund J.E."/>
            <person name="Kallscheuer N."/>
            <person name="Luecker S."/>
            <person name="Lage O.M."/>
            <person name="Pohl T."/>
            <person name="Merkel B.J."/>
            <person name="Hornburger P."/>
            <person name="Mueller R.-W."/>
            <person name="Bruemmer F."/>
            <person name="Labrenz M."/>
            <person name="Spormann A.M."/>
            <person name="Op den Camp H."/>
            <person name="Overmann J."/>
            <person name="Amann R."/>
            <person name="Jetten M.S.M."/>
            <person name="Mascher T."/>
            <person name="Medema M.H."/>
            <person name="Devos D.P."/>
            <person name="Kaster A.-K."/>
            <person name="Ovreas L."/>
            <person name="Rohde M."/>
            <person name="Galperin M.Y."/>
            <person name="Jogler C."/>
        </authorList>
    </citation>
    <scope>NUCLEOTIDE SEQUENCE [LARGE SCALE GENOMIC DNA]</scope>
    <source>
        <strain evidence="1 2">Pla110</strain>
    </source>
</reference>
<keyword evidence="2" id="KW-1185">Reference proteome</keyword>
<protein>
    <submittedName>
        <fullName evidence="1">Uncharacterized protein</fullName>
    </submittedName>
</protein>
<evidence type="ECO:0000313" key="1">
    <source>
        <dbReference type="EMBL" id="QDU81244.1"/>
    </source>
</evidence>
<evidence type="ECO:0000313" key="2">
    <source>
        <dbReference type="Proteomes" id="UP000317178"/>
    </source>
</evidence>